<gene>
    <name evidence="2" type="ORF">FRX31_024367</name>
</gene>
<keyword evidence="3" id="KW-1185">Reference proteome</keyword>
<protein>
    <submittedName>
        <fullName evidence="2">Uncharacterized protein</fullName>
    </submittedName>
</protein>
<accession>A0A7J6VLP2</accession>
<dbReference type="EMBL" id="JABWDY010029893">
    <property type="protein sequence ID" value="KAF5186046.1"/>
    <property type="molecule type" value="Genomic_DNA"/>
</dbReference>
<proteinExistence type="predicted"/>
<dbReference type="Proteomes" id="UP000554482">
    <property type="component" value="Unassembled WGS sequence"/>
</dbReference>
<evidence type="ECO:0000313" key="3">
    <source>
        <dbReference type="Proteomes" id="UP000554482"/>
    </source>
</evidence>
<sequence>GYRQGLAKELDLAGRPSYITSQRSKSEVHLSPSKIAKTPANDMPSCRAQRDESIGTENILSRPVLAEIIRILVINPVS</sequence>
<feature type="non-terminal residue" evidence="2">
    <location>
        <position position="1"/>
    </location>
</feature>
<evidence type="ECO:0000256" key="1">
    <source>
        <dbReference type="SAM" id="MobiDB-lite"/>
    </source>
</evidence>
<name>A0A7J6VLP2_THATH</name>
<reference evidence="2 3" key="1">
    <citation type="submission" date="2020-06" db="EMBL/GenBank/DDBJ databases">
        <title>Transcriptomic and genomic resources for Thalictrum thalictroides and T. hernandezii: Facilitating candidate gene discovery in an emerging model plant lineage.</title>
        <authorList>
            <person name="Arias T."/>
            <person name="Riano-Pachon D.M."/>
            <person name="Di Stilio V.S."/>
        </authorList>
    </citation>
    <scope>NUCLEOTIDE SEQUENCE [LARGE SCALE GENOMIC DNA]</scope>
    <source>
        <strain evidence="3">cv. WT478/WT964</strain>
        <tissue evidence="2">Leaves</tissue>
    </source>
</reference>
<feature type="region of interest" description="Disordered" evidence="1">
    <location>
        <begin position="21"/>
        <end position="51"/>
    </location>
</feature>
<comment type="caution">
    <text evidence="2">The sequence shown here is derived from an EMBL/GenBank/DDBJ whole genome shotgun (WGS) entry which is preliminary data.</text>
</comment>
<dbReference type="AlphaFoldDB" id="A0A7J6VLP2"/>
<organism evidence="2 3">
    <name type="scientific">Thalictrum thalictroides</name>
    <name type="common">Rue-anemone</name>
    <name type="synonym">Anemone thalictroides</name>
    <dbReference type="NCBI Taxonomy" id="46969"/>
    <lineage>
        <taxon>Eukaryota</taxon>
        <taxon>Viridiplantae</taxon>
        <taxon>Streptophyta</taxon>
        <taxon>Embryophyta</taxon>
        <taxon>Tracheophyta</taxon>
        <taxon>Spermatophyta</taxon>
        <taxon>Magnoliopsida</taxon>
        <taxon>Ranunculales</taxon>
        <taxon>Ranunculaceae</taxon>
        <taxon>Thalictroideae</taxon>
        <taxon>Thalictrum</taxon>
    </lineage>
</organism>
<evidence type="ECO:0000313" key="2">
    <source>
        <dbReference type="EMBL" id="KAF5186046.1"/>
    </source>
</evidence>